<gene>
    <name evidence="1" type="ORF">MAMT_01918</name>
</gene>
<dbReference type="EMBL" id="CABFVA020000111">
    <property type="protein sequence ID" value="VVM07768.1"/>
    <property type="molecule type" value="Genomic_DNA"/>
</dbReference>
<dbReference type="RefSeq" id="WP_178087053.1">
    <property type="nucleotide sequence ID" value="NZ_CABFVA020000111.1"/>
</dbReference>
<reference evidence="1 2" key="1">
    <citation type="submission" date="2019-09" db="EMBL/GenBank/DDBJ databases">
        <authorList>
            <person name="Cremers G."/>
        </authorList>
    </citation>
    <scope>NUCLEOTIDE SEQUENCE [LARGE SCALE GENOMIC DNA]</scope>
    <source>
        <strain evidence="1">4A</strain>
    </source>
</reference>
<evidence type="ECO:0000313" key="1">
    <source>
        <dbReference type="EMBL" id="VVM07768.1"/>
    </source>
</evidence>
<evidence type="ECO:0000313" key="2">
    <source>
        <dbReference type="Proteomes" id="UP000334923"/>
    </source>
</evidence>
<organism evidence="1 2">
    <name type="scientific">Methylacidimicrobium tartarophylax</name>
    <dbReference type="NCBI Taxonomy" id="1041768"/>
    <lineage>
        <taxon>Bacteria</taxon>
        <taxon>Pseudomonadati</taxon>
        <taxon>Verrucomicrobiota</taxon>
        <taxon>Methylacidimicrobium</taxon>
    </lineage>
</organism>
<protein>
    <recommendedName>
        <fullName evidence="3">Transposase</fullName>
    </recommendedName>
</protein>
<proteinExistence type="predicted"/>
<keyword evidence="2" id="KW-1185">Reference proteome</keyword>
<name>A0A5E6MHQ8_9BACT</name>
<sequence length="45" mass="5246">MTDKTSRRMRRRQSAESKAKVVVAALREEETIHQLSMELGCIRSR</sequence>
<evidence type="ECO:0008006" key="3">
    <source>
        <dbReference type="Google" id="ProtNLM"/>
    </source>
</evidence>
<dbReference type="AlphaFoldDB" id="A0A5E6MHQ8"/>
<accession>A0A5E6MHQ8</accession>
<dbReference type="Proteomes" id="UP000334923">
    <property type="component" value="Unassembled WGS sequence"/>
</dbReference>